<gene>
    <name evidence="2" type="ORF">C4E15_18130</name>
</gene>
<comment type="caution">
    <text evidence="2">The sequence shown here is derived from an EMBL/GenBank/DDBJ whole genome shotgun (WGS) entry which is preliminary data.</text>
</comment>
<evidence type="ECO:0000256" key="1">
    <source>
        <dbReference type="SAM" id="Phobius"/>
    </source>
</evidence>
<feature type="transmembrane region" description="Helical" evidence="1">
    <location>
        <begin position="38"/>
        <end position="64"/>
    </location>
</feature>
<organism evidence="2 3">
    <name type="scientific">Achromobacter spanius</name>
    <dbReference type="NCBI Taxonomy" id="217203"/>
    <lineage>
        <taxon>Bacteria</taxon>
        <taxon>Pseudomonadati</taxon>
        <taxon>Pseudomonadota</taxon>
        <taxon>Betaproteobacteria</taxon>
        <taxon>Burkholderiales</taxon>
        <taxon>Alcaligenaceae</taxon>
        <taxon>Achromobacter</taxon>
    </lineage>
</organism>
<sequence>MNSRAAVLTRLITLRLFWYVGIGAVALMALSLHTQFSVAVLLSAIAVYIPLSMLFLPLMAWLCVRRGTSANSDSLLSPWPAWLAGLSGIALLVSYHLVSDLDLAECGFLLLLVAGDLWLARRESAQLLRIVSLSQG</sequence>
<dbReference type="EMBL" id="PREU01000008">
    <property type="protein sequence ID" value="PPA74847.1"/>
    <property type="molecule type" value="Genomic_DNA"/>
</dbReference>
<evidence type="ECO:0000313" key="3">
    <source>
        <dbReference type="Proteomes" id="UP000239990"/>
    </source>
</evidence>
<dbReference type="Proteomes" id="UP000239990">
    <property type="component" value="Unassembled WGS sequence"/>
</dbReference>
<keyword evidence="1" id="KW-0472">Membrane</keyword>
<evidence type="ECO:0000313" key="2">
    <source>
        <dbReference type="EMBL" id="PPA74847.1"/>
    </source>
</evidence>
<protein>
    <submittedName>
        <fullName evidence="2">Uncharacterized protein</fullName>
    </submittedName>
</protein>
<reference evidence="2 3" key="1">
    <citation type="submission" date="2018-02" db="EMBL/GenBank/DDBJ databases">
        <title>Draft Genome of Achromobacter spanius stain 6.</title>
        <authorList>
            <person name="Gunasekera T.S."/>
            <person name="Radwan O."/>
            <person name="Ruiz O.N."/>
        </authorList>
    </citation>
    <scope>NUCLEOTIDE SEQUENCE [LARGE SCALE GENOMIC DNA]</scope>
    <source>
        <strain evidence="2 3">6</strain>
    </source>
</reference>
<dbReference type="OrthoDB" id="8666440at2"/>
<keyword evidence="1" id="KW-0812">Transmembrane</keyword>
<name>A0A2S5GP40_9BURK</name>
<feature type="transmembrane region" description="Helical" evidence="1">
    <location>
        <begin position="12"/>
        <end position="32"/>
    </location>
</feature>
<dbReference type="AlphaFoldDB" id="A0A2S5GP40"/>
<proteinExistence type="predicted"/>
<accession>A0A2S5GP40</accession>
<keyword evidence="1" id="KW-1133">Transmembrane helix</keyword>
<feature type="transmembrane region" description="Helical" evidence="1">
    <location>
        <begin position="76"/>
        <end position="95"/>
    </location>
</feature>
<feature type="transmembrane region" description="Helical" evidence="1">
    <location>
        <begin position="101"/>
        <end position="120"/>
    </location>
</feature>